<accession>A0A645IJE4</accession>
<comment type="caution">
    <text evidence="1">The sequence shown here is derived from an EMBL/GenBank/DDBJ whole genome shotgun (WGS) entry which is preliminary data.</text>
</comment>
<dbReference type="AlphaFoldDB" id="A0A645IJE4"/>
<organism evidence="1">
    <name type="scientific">bioreactor metagenome</name>
    <dbReference type="NCBI Taxonomy" id="1076179"/>
    <lineage>
        <taxon>unclassified sequences</taxon>
        <taxon>metagenomes</taxon>
        <taxon>ecological metagenomes</taxon>
    </lineage>
</organism>
<gene>
    <name evidence="1" type="ORF">SDC9_198230</name>
</gene>
<evidence type="ECO:0000313" key="1">
    <source>
        <dbReference type="EMBL" id="MPN50599.1"/>
    </source>
</evidence>
<name>A0A645IJE4_9ZZZZ</name>
<sequence length="90" mass="9674">MIQRSAEGTKPAIRCTAEPVTQASSKRRRIVACIKAKGKLDLRGAQQGGHHPIDRPPEYSRTECNVGGEGECIGQTGLLIIGCSKFVQVI</sequence>
<protein>
    <submittedName>
        <fullName evidence="1">Uncharacterized protein</fullName>
    </submittedName>
</protein>
<reference evidence="1" key="1">
    <citation type="submission" date="2019-08" db="EMBL/GenBank/DDBJ databases">
        <authorList>
            <person name="Kucharzyk K."/>
            <person name="Murdoch R.W."/>
            <person name="Higgins S."/>
            <person name="Loffler F."/>
        </authorList>
    </citation>
    <scope>NUCLEOTIDE SEQUENCE</scope>
</reference>
<proteinExistence type="predicted"/>
<dbReference type="EMBL" id="VSSQ01114932">
    <property type="protein sequence ID" value="MPN50599.1"/>
    <property type="molecule type" value="Genomic_DNA"/>
</dbReference>